<dbReference type="Proteomes" id="UP000011546">
    <property type="component" value="Unassembled WGS sequence"/>
</dbReference>
<comment type="caution">
    <text evidence="3">The sequence shown here is derived from an EMBL/GenBank/DDBJ whole genome shotgun (WGS) entry which is preliminary data.</text>
</comment>
<protein>
    <submittedName>
        <fullName evidence="3">Transporter permease</fullName>
    </submittedName>
</protein>
<dbReference type="PATRIC" id="fig|1230456.3.peg.1522"/>
<name>M0P495_9EURY</name>
<keyword evidence="1" id="KW-0812">Transmembrane</keyword>
<feature type="transmembrane region" description="Helical" evidence="1">
    <location>
        <begin position="12"/>
        <end position="33"/>
    </location>
</feature>
<accession>M0P495</accession>
<dbReference type="AlphaFoldDB" id="M0P495"/>
<feature type="transmembrane region" description="Helical" evidence="1">
    <location>
        <begin position="99"/>
        <end position="120"/>
    </location>
</feature>
<sequence>MSVPEQSNSTSGIVGGAAGGAVAYVLGYLVVYVTQGDRIEEGLSGINFFADLFGGDPISTWQAAGWMFYNAHFVDINAPSLIGGAQSANLLTQGEGGSLLFVLPPLLLLVAGVVAGRTAGASDPTEGAKAGAFVLAGYLPLAVIGAFLFRYAVGDGTVAPDLVTAVLLTGAVYPAVFGAVGGAASSLLSD</sequence>
<evidence type="ECO:0000313" key="3">
    <source>
        <dbReference type="EMBL" id="EMA64957.1"/>
    </source>
</evidence>
<dbReference type="Pfam" id="PF25933">
    <property type="entry name" value="DUF7978"/>
    <property type="match status" value="1"/>
</dbReference>
<keyword evidence="1" id="KW-0472">Membrane</keyword>
<dbReference type="RefSeq" id="WP_008848275.1">
    <property type="nucleotide sequence ID" value="NZ_AOJH01000049.1"/>
</dbReference>
<dbReference type="InterPro" id="IPR058284">
    <property type="entry name" value="DUF7978"/>
</dbReference>
<feature type="transmembrane region" description="Helical" evidence="1">
    <location>
        <begin position="165"/>
        <end position="188"/>
    </location>
</feature>
<feature type="transmembrane region" description="Helical" evidence="1">
    <location>
        <begin position="132"/>
        <end position="153"/>
    </location>
</feature>
<gene>
    <name evidence="3" type="ORF">C468_07727</name>
</gene>
<organism evidence="3 4">
    <name type="scientific">Halorubrum kocurii JCM 14978</name>
    <dbReference type="NCBI Taxonomy" id="1230456"/>
    <lineage>
        <taxon>Archaea</taxon>
        <taxon>Methanobacteriati</taxon>
        <taxon>Methanobacteriota</taxon>
        <taxon>Stenosarchaea group</taxon>
        <taxon>Halobacteria</taxon>
        <taxon>Halobacteriales</taxon>
        <taxon>Haloferacaceae</taxon>
        <taxon>Halorubrum</taxon>
    </lineage>
</organism>
<keyword evidence="1" id="KW-1133">Transmembrane helix</keyword>
<evidence type="ECO:0000313" key="4">
    <source>
        <dbReference type="Proteomes" id="UP000011546"/>
    </source>
</evidence>
<feature type="domain" description="DUF7978" evidence="2">
    <location>
        <begin position="6"/>
        <end position="187"/>
    </location>
</feature>
<evidence type="ECO:0000259" key="2">
    <source>
        <dbReference type="Pfam" id="PF25933"/>
    </source>
</evidence>
<dbReference type="OrthoDB" id="270777at2157"/>
<dbReference type="EMBL" id="AOJH01000049">
    <property type="protein sequence ID" value="EMA64957.1"/>
    <property type="molecule type" value="Genomic_DNA"/>
</dbReference>
<proteinExistence type="predicted"/>
<reference evidence="3 4" key="1">
    <citation type="journal article" date="2014" name="PLoS Genet.">
        <title>Phylogenetically driven sequencing of extremely halophilic archaea reveals strategies for static and dynamic osmo-response.</title>
        <authorList>
            <person name="Becker E.A."/>
            <person name="Seitzer P.M."/>
            <person name="Tritt A."/>
            <person name="Larsen D."/>
            <person name="Krusor M."/>
            <person name="Yao A.I."/>
            <person name="Wu D."/>
            <person name="Madern D."/>
            <person name="Eisen J.A."/>
            <person name="Darling A.E."/>
            <person name="Facciotti M.T."/>
        </authorList>
    </citation>
    <scope>NUCLEOTIDE SEQUENCE [LARGE SCALE GENOMIC DNA]</scope>
    <source>
        <strain evidence="3 4">JCM 14978</strain>
    </source>
</reference>
<keyword evidence="4" id="KW-1185">Reference proteome</keyword>
<evidence type="ECO:0000256" key="1">
    <source>
        <dbReference type="SAM" id="Phobius"/>
    </source>
</evidence>